<dbReference type="PANTHER" id="PTHR30589">
    <property type="entry name" value="PROLIPOPROTEIN DIACYLGLYCERYL TRANSFERASE"/>
    <property type="match status" value="1"/>
</dbReference>
<dbReference type="UniPathway" id="UPA00664"/>
<dbReference type="GO" id="GO:0005886">
    <property type="term" value="C:plasma membrane"/>
    <property type="evidence" value="ECO:0007669"/>
    <property type="project" value="UniProtKB-SubCell"/>
</dbReference>
<dbReference type="GO" id="GO:0042158">
    <property type="term" value="P:lipoprotein biosynthetic process"/>
    <property type="evidence" value="ECO:0007669"/>
    <property type="project" value="UniProtKB-UniRule"/>
</dbReference>
<dbReference type="STRING" id="270498.CHK_2579"/>
<evidence type="ECO:0000256" key="2">
    <source>
        <dbReference type="ARBA" id="ARBA00022475"/>
    </source>
</evidence>
<keyword evidence="8" id="KW-0328">Glycosyltransferase</keyword>
<keyword evidence="2 7" id="KW-1003">Cell membrane</keyword>
<feature type="transmembrane region" description="Helical" evidence="7">
    <location>
        <begin position="201"/>
        <end position="218"/>
    </location>
</feature>
<gene>
    <name evidence="7" type="primary">lgt</name>
    <name evidence="8" type="ORF">CHK_2579</name>
</gene>
<feature type="transmembrane region" description="Helical" evidence="7">
    <location>
        <begin position="230"/>
        <end position="252"/>
    </location>
</feature>
<feature type="binding site" evidence="7">
    <location>
        <position position="137"/>
    </location>
    <ligand>
        <name>a 1,2-diacyl-sn-glycero-3-phospho-(1'-sn-glycerol)</name>
        <dbReference type="ChEBI" id="CHEBI:64716"/>
    </ligand>
</feature>
<keyword evidence="5 7" id="KW-1133">Transmembrane helix</keyword>
<comment type="similarity">
    <text evidence="1 7">Belongs to the Lgt family.</text>
</comment>
<comment type="subcellular location">
    <subcellularLocation>
        <location evidence="7">Cell membrane</location>
        <topology evidence="7">Multi-pass membrane protein</topology>
    </subcellularLocation>
</comment>
<evidence type="ECO:0000313" key="8">
    <source>
        <dbReference type="EMBL" id="KKI49963.1"/>
    </source>
</evidence>
<dbReference type="AlphaFoldDB" id="A0A0M2NCK7"/>
<keyword evidence="3 7" id="KW-0808">Transferase</keyword>
<dbReference type="HAMAP" id="MF_01147">
    <property type="entry name" value="Lgt"/>
    <property type="match status" value="1"/>
</dbReference>
<keyword evidence="9" id="KW-1185">Reference proteome</keyword>
<organism evidence="8 9">
    <name type="scientific">Christensenella hongkongensis</name>
    <dbReference type="NCBI Taxonomy" id="270498"/>
    <lineage>
        <taxon>Bacteria</taxon>
        <taxon>Bacillati</taxon>
        <taxon>Bacillota</taxon>
        <taxon>Clostridia</taxon>
        <taxon>Christensenellales</taxon>
        <taxon>Christensenellaceae</taxon>
        <taxon>Christensenella</taxon>
    </lineage>
</organism>
<evidence type="ECO:0000256" key="7">
    <source>
        <dbReference type="HAMAP-Rule" id="MF_01147"/>
    </source>
</evidence>
<evidence type="ECO:0000256" key="5">
    <source>
        <dbReference type="ARBA" id="ARBA00022989"/>
    </source>
</evidence>
<dbReference type="NCBIfam" id="TIGR00544">
    <property type="entry name" value="lgt"/>
    <property type="match status" value="1"/>
</dbReference>
<evidence type="ECO:0000256" key="1">
    <source>
        <dbReference type="ARBA" id="ARBA00007150"/>
    </source>
</evidence>
<dbReference type="Pfam" id="PF01790">
    <property type="entry name" value="LGT"/>
    <property type="match status" value="1"/>
</dbReference>
<dbReference type="InterPro" id="IPR001640">
    <property type="entry name" value="Lgt"/>
</dbReference>
<protein>
    <recommendedName>
        <fullName evidence="7">Phosphatidylglycerol--prolipoprotein diacylglyceryl transferase</fullName>
        <ecNumber evidence="7">2.5.1.145</ecNumber>
    </recommendedName>
</protein>
<name>A0A0M2NCK7_9FIRM</name>
<dbReference type="PATRIC" id="fig|270498.16.peg.1325"/>
<proteinExistence type="inferred from homology"/>
<feature type="transmembrane region" description="Helical" evidence="7">
    <location>
        <begin position="86"/>
        <end position="109"/>
    </location>
</feature>
<dbReference type="PANTHER" id="PTHR30589:SF0">
    <property type="entry name" value="PHOSPHATIDYLGLYCEROL--PROLIPOPROTEIN DIACYLGLYCERYL TRANSFERASE"/>
    <property type="match status" value="1"/>
</dbReference>
<comment type="catalytic activity">
    <reaction evidence="7">
        <text>L-cysteinyl-[prolipoprotein] + a 1,2-diacyl-sn-glycero-3-phospho-(1'-sn-glycerol) = an S-1,2-diacyl-sn-glyceryl-L-cysteinyl-[prolipoprotein] + sn-glycerol 1-phosphate + H(+)</text>
        <dbReference type="Rhea" id="RHEA:56712"/>
        <dbReference type="Rhea" id="RHEA-COMP:14679"/>
        <dbReference type="Rhea" id="RHEA-COMP:14680"/>
        <dbReference type="ChEBI" id="CHEBI:15378"/>
        <dbReference type="ChEBI" id="CHEBI:29950"/>
        <dbReference type="ChEBI" id="CHEBI:57685"/>
        <dbReference type="ChEBI" id="CHEBI:64716"/>
        <dbReference type="ChEBI" id="CHEBI:140658"/>
        <dbReference type="EC" id="2.5.1.145"/>
    </reaction>
</comment>
<dbReference type="PROSITE" id="PS01311">
    <property type="entry name" value="LGT"/>
    <property type="match status" value="1"/>
</dbReference>
<dbReference type="EC" id="2.5.1.145" evidence="7"/>
<feature type="transmembrane region" description="Helical" evidence="7">
    <location>
        <begin position="20"/>
        <end position="40"/>
    </location>
</feature>
<accession>A0A0M2NCK7</accession>
<dbReference type="GO" id="GO:0008961">
    <property type="term" value="F:phosphatidylglycerol-prolipoprotein diacylglyceryl transferase activity"/>
    <property type="evidence" value="ECO:0007669"/>
    <property type="project" value="UniProtKB-UniRule"/>
</dbReference>
<reference evidence="8 9" key="1">
    <citation type="submission" date="2015-04" db="EMBL/GenBank/DDBJ databases">
        <title>Draft genome sequence of bacteremic isolate Catabacter hongkongensis type strain HKU16T.</title>
        <authorList>
            <person name="Lau S.K."/>
            <person name="Teng J.L."/>
            <person name="Huang Y."/>
            <person name="Curreem S.O."/>
            <person name="Tsui S.K."/>
            <person name="Woo P.C."/>
        </authorList>
    </citation>
    <scope>NUCLEOTIDE SEQUENCE [LARGE SCALE GENOMIC DNA]</scope>
    <source>
        <strain evidence="8 9">HKU16</strain>
    </source>
</reference>
<evidence type="ECO:0000256" key="3">
    <source>
        <dbReference type="ARBA" id="ARBA00022679"/>
    </source>
</evidence>
<keyword evidence="4 7" id="KW-0812">Transmembrane</keyword>
<keyword evidence="8" id="KW-0449">Lipoprotein</keyword>
<comment type="pathway">
    <text evidence="7">Protein modification; lipoprotein biosynthesis (diacylglyceryl transfer).</text>
</comment>
<dbReference type="Proteomes" id="UP000034076">
    <property type="component" value="Unassembled WGS sequence"/>
</dbReference>
<evidence type="ECO:0000313" key="9">
    <source>
        <dbReference type="Proteomes" id="UP000034076"/>
    </source>
</evidence>
<dbReference type="EMBL" id="LAYJ01000115">
    <property type="protein sequence ID" value="KKI49963.1"/>
    <property type="molecule type" value="Genomic_DNA"/>
</dbReference>
<dbReference type="RefSeq" id="WP_235811579.1">
    <property type="nucleotide sequence ID" value="NZ_CAUERS010000039.1"/>
</dbReference>
<comment type="caution">
    <text evidence="8">The sequence shown here is derived from an EMBL/GenBank/DDBJ whole genome shotgun (WGS) entry which is preliminary data.</text>
</comment>
<evidence type="ECO:0000256" key="4">
    <source>
        <dbReference type="ARBA" id="ARBA00022692"/>
    </source>
</evidence>
<evidence type="ECO:0000256" key="6">
    <source>
        <dbReference type="ARBA" id="ARBA00023136"/>
    </source>
</evidence>
<keyword evidence="6 7" id="KW-0472">Membrane</keyword>
<feature type="transmembrane region" description="Helical" evidence="7">
    <location>
        <begin position="52"/>
        <end position="74"/>
    </location>
</feature>
<sequence>MSMPDKIAIHNLFGVEGLDVAWYGILIACGIVLGVLVAIYEAKRRGYTSELLIDFMILALPLSIVGARIYYVAFEWEYYSQHLDEIVAVWNGGIAIYGALIGGIIAAVIIAKWRKFPLGRLLDICAPGLILGQAIGRWGNFVNQEAYGLVINDPNLQFFPYGVFAQADGQWHLATFFYESMWDLGVLALLLWYSRKAKHDGNVFAMYLIGYGIGRFWIEGIRIQTLELMPGVPVSQFLSAVLVAIGVIYLIVMRKRNKPNALYEGRYCKTEKTEPEEA</sequence>
<comment type="function">
    <text evidence="7">Catalyzes the transfer of the diacylglyceryl group from phosphatidylglycerol to the sulfhydryl group of the N-terminal cysteine of a prolipoprotein, the first step in the formation of mature lipoproteins.</text>
</comment>